<feature type="signal peptide" evidence="2">
    <location>
        <begin position="1"/>
        <end position="22"/>
    </location>
</feature>
<keyword evidence="5" id="KW-1185">Reference proteome</keyword>
<feature type="chain" id="PRO_5021448853" description="SH3b domain-containing protein" evidence="2">
    <location>
        <begin position="23"/>
        <end position="514"/>
    </location>
</feature>
<dbReference type="Proteomes" id="UP000318422">
    <property type="component" value="Unassembled WGS sequence"/>
</dbReference>
<gene>
    <name evidence="4" type="ORF">ZRA01_17760</name>
</gene>
<evidence type="ECO:0000256" key="2">
    <source>
        <dbReference type="SAM" id="SignalP"/>
    </source>
</evidence>
<accession>A0A4Y4CWQ4</accession>
<proteinExistence type="predicted"/>
<dbReference type="InterPro" id="IPR003646">
    <property type="entry name" value="SH3-like_bac-type"/>
</dbReference>
<keyword evidence="2" id="KW-0732">Signal</keyword>
<evidence type="ECO:0000313" key="5">
    <source>
        <dbReference type="Proteomes" id="UP000318422"/>
    </source>
</evidence>
<dbReference type="Gene3D" id="2.30.30.40">
    <property type="entry name" value="SH3 Domains"/>
    <property type="match status" value="1"/>
</dbReference>
<evidence type="ECO:0000259" key="3">
    <source>
        <dbReference type="Pfam" id="PF08239"/>
    </source>
</evidence>
<organism evidence="4 5">
    <name type="scientific">Zoogloea ramigera</name>
    <dbReference type="NCBI Taxonomy" id="350"/>
    <lineage>
        <taxon>Bacteria</taxon>
        <taxon>Pseudomonadati</taxon>
        <taxon>Pseudomonadota</taxon>
        <taxon>Betaproteobacteria</taxon>
        <taxon>Rhodocyclales</taxon>
        <taxon>Zoogloeaceae</taxon>
        <taxon>Zoogloea</taxon>
    </lineage>
</organism>
<feature type="domain" description="SH3b" evidence="3">
    <location>
        <begin position="31"/>
        <end position="80"/>
    </location>
</feature>
<protein>
    <recommendedName>
        <fullName evidence="3">SH3b domain-containing protein</fullName>
    </recommendedName>
</protein>
<reference evidence="4 5" key="1">
    <citation type="submission" date="2019-06" db="EMBL/GenBank/DDBJ databases">
        <title>Whole genome shotgun sequence of Zoogloea ramigera NBRC 15342.</title>
        <authorList>
            <person name="Hosoyama A."/>
            <person name="Uohara A."/>
            <person name="Ohji S."/>
            <person name="Ichikawa N."/>
        </authorList>
    </citation>
    <scope>NUCLEOTIDE SEQUENCE [LARGE SCALE GENOMIC DNA]</scope>
    <source>
        <strain evidence="4 5">NBRC 15342</strain>
    </source>
</reference>
<dbReference type="AlphaFoldDB" id="A0A4Y4CWQ4"/>
<sequence>MIHRLRFALALTLLVSSPLASAQTATVTHATALREQPDAGARSIIEMRRRASVRVLETRRDWIKVEADGMRSGWIAERDLDLSASEAFTALQATAAMPAAPALPNAQPRSLPRATNHALILPLGGASGPDAASATAIARVMGVPDANIQQPTADALATPDGLREALAHFDGRIGHGDRALLYISGLGSQTSQGGQCVESVLTPSGQAFGLDELARYATTLAQKAGRLVVLTDTGRGEGLPPAAGLTGRFVAAPCRGDAPRAMPAGHNMLVIRANRPGGNAFADSRGGLATQALLACLDGSAPLESGSGLPGGEDWRRCAQKQLDARPGKHQQLSLAGNPALAPAPTRAPGSGAGPVRPADLLQALHAQRSEDRRVVATPTGGARQLTVSGPAGGYLYVLGADDSGFTLVHPVAAASLERFGGQATVALPPGRQRILALVSEAPRNFLRAGFGGNGAFATAPADGRTLRDLPLEVIEGDNSPACTRSETRNMGMEQARRCSTAFGSAIVDVRDGR</sequence>
<dbReference type="RefSeq" id="WP_170182930.1">
    <property type="nucleotide sequence ID" value="NZ_BJNV01000025.1"/>
</dbReference>
<feature type="region of interest" description="Disordered" evidence="1">
    <location>
        <begin position="323"/>
        <end position="357"/>
    </location>
</feature>
<dbReference type="EMBL" id="BJNV01000025">
    <property type="protein sequence ID" value="GEC95703.1"/>
    <property type="molecule type" value="Genomic_DNA"/>
</dbReference>
<comment type="caution">
    <text evidence="4">The sequence shown here is derived from an EMBL/GenBank/DDBJ whole genome shotgun (WGS) entry which is preliminary data.</text>
</comment>
<evidence type="ECO:0000313" key="4">
    <source>
        <dbReference type="EMBL" id="GEC95703.1"/>
    </source>
</evidence>
<dbReference type="Pfam" id="PF08239">
    <property type="entry name" value="SH3_3"/>
    <property type="match status" value="1"/>
</dbReference>
<evidence type="ECO:0000256" key="1">
    <source>
        <dbReference type="SAM" id="MobiDB-lite"/>
    </source>
</evidence>
<dbReference type="Gene3D" id="3.40.50.1460">
    <property type="match status" value="1"/>
</dbReference>
<name>A0A4Y4CWQ4_ZOORA</name>